<feature type="domain" description="HNH nuclease" evidence="1">
    <location>
        <begin position="194"/>
        <end position="250"/>
    </location>
</feature>
<keyword evidence="3" id="KW-1185">Reference proteome</keyword>
<dbReference type="SMART" id="SM00507">
    <property type="entry name" value="HNHc"/>
    <property type="match status" value="1"/>
</dbReference>
<evidence type="ECO:0000313" key="3">
    <source>
        <dbReference type="Proteomes" id="UP001329915"/>
    </source>
</evidence>
<name>A0AAU0UQ85_9FIRM</name>
<sequence>METEENYVYKKEVDWSLLNEGLTLPLNNQVVFGRNMGQFLSRGESKSITMILDGRSYQAKITNVNFAERHNRKKDTLQIRYSPNGELSNALKTYFINSFKYISDKRKLREKGDRTMIRLPEDCKEYIAIYTTEYQDTYLLEAIVAEDISILKEIIKNKQERVLEANFNYDVIDGEPAIFETERLVKIRKLNRKIGDNLKLLYDYRCQICGTDVGKKYDSNVVEAHHIDYFIHSLNNDSDNQLITCPNHHSIIHNANPMFDRRRRIYLYPNGIQEGLVLNHHI</sequence>
<dbReference type="Gene3D" id="1.10.30.50">
    <property type="match status" value="1"/>
</dbReference>
<dbReference type="EMBL" id="CP121694">
    <property type="protein sequence ID" value="WRO22379.1"/>
    <property type="molecule type" value="Genomic_DNA"/>
</dbReference>
<organism evidence="2 3">
    <name type="scientific">Metallumcola ferriviriculae</name>
    <dbReference type="NCBI Taxonomy" id="3039180"/>
    <lineage>
        <taxon>Bacteria</taxon>
        <taxon>Bacillati</taxon>
        <taxon>Bacillota</taxon>
        <taxon>Clostridia</taxon>
        <taxon>Neomoorellales</taxon>
        <taxon>Desulfitibacteraceae</taxon>
        <taxon>Metallumcola</taxon>
    </lineage>
</organism>
<evidence type="ECO:0000259" key="1">
    <source>
        <dbReference type="SMART" id="SM00507"/>
    </source>
</evidence>
<protein>
    <recommendedName>
        <fullName evidence="1">HNH nuclease domain-containing protein</fullName>
    </recommendedName>
</protein>
<evidence type="ECO:0000313" key="2">
    <source>
        <dbReference type="EMBL" id="WRO22379.1"/>
    </source>
</evidence>
<dbReference type="InterPro" id="IPR003615">
    <property type="entry name" value="HNH_nuc"/>
</dbReference>
<dbReference type="CDD" id="cd00085">
    <property type="entry name" value="HNHc"/>
    <property type="match status" value="1"/>
</dbReference>
<dbReference type="RefSeq" id="WP_366921792.1">
    <property type="nucleotide sequence ID" value="NZ_CP121694.1"/>
</dbReference>
<dbReference type="KEGG" id="dbc:MFMK1_002208"/>
<dbReference type="Proteomes" id="UP001329915">
    <property type="component" value="Chromosome"/>
</dbReference>
<dbReference type="AlphaFoldDB" id="A0AAU0UQ85"/>
<accession>A0AAU0UQ85</accession>
<gene>
    <name evidence="2" type="ORF">MFMK1_002208</name>
</gene>
<reference evidence="2 3" key="1">
    <citation type="submission" date="2023-04" db="EMBL/GenBank/DDBJ databases">
        <authorList>
            <person name="Hsu D."/>
        </authorList>
    </citation>
    <scope>NUCLEOTIDE SEQUENCE [LARGE SCALE GENOMIC DNA]</scope>
    <source>
        <strain evidence="2 3">MK1</strain>
    </source>
</reference>
<proteinExistence type="predicted"/>